<dbReference type="PANTHER" id="PTHR14677">
    <property type="entry name" value="ARSENITE INDUCUBLE RNA ASSOCIATED PROTEIN AIP-1-RELATED"/>
    <property type="match status" value="1"/>
</dbReference>
<dbReference type="AlphaFoldDB" id="A0A9P7DQL5"/>
<protein>
    <recommendedName>
        <fullName evidence="5">AN1-type domain-containing protein</fullName>
    </recommendedName>
</protein>
<dbReference type="GO" id="GO:0005737">
    <property type="term" value="C:cytoplasm"/>
    <property type="evidence" value="ECO:0007669"/>
    <property type="project" value="TreeGrafter"/>
</dbReference>
<proteinExistence type="predicted"/>
<feature type="domain" description="AN1-type" evidence="5">
    <location>
        <begin position="85"/>
        <end position="118"/>
    </location>
</feature>
<dbReference type="GO" id="GO:0008270">
    <property type="term" value="F:zinc ion binding"/>
    <property type="evidence" value="ECO:0007669"/>
    <property type="project" value="UniProtKB-KW"/>
</dbReference>
<keyword evidence="3" id="KW-0862">Zinc</keyword>
<dbReference type="Gene3D" id="4.10.1110.10">
    <property type="entry name" value="AN1-like Zinc finger"/>
    <property type="match status" value="2"/>
</dbReference>
<dbReference type="OrthoDB" id="431929at2759"/>
<dbReference type="EMBL" id="JABBWE010000008">
    <property type="protein sequence ID" value="KAG1800774.1"/>
    <property type="molecule type" value="Genomic_DNA"/>
</dbReference>
<dbReference type="SMART" id="SM00154">
    <property type="entry name" value="ZnF_AN1"/>
    <property type="match status" value="2"/>
</dbReference>
<reference evidence="6" key="1">
    <citation type="journal article" date="2020" name="New Phytol.">
        <title>Comparative genomics reveals dynamic genome evolution in host specialist ectomycorrhizal fungi.</title>
        <authorList>
            <person name="Lofgren L.A."/>
            <person name="Nguyen N.H."/>
            <person name="Vilgalys R."/>
            <person name="Ruytinx J."/>
            <person name="Liao H.L."/>
            <person name="Branco S."/>
            <person name="Kuo A."/>
            <person name="LaButti K."/>
            <person name="Lipzen A."/>
            <person name="Andreopoulos W."/>
            <person name="Pangilinan J."/>
            <person name="Riley R."/>
            <person name="Hundley H."/>
            <person name="Na H."/>
            <person name="Barry K."/>
            <person name="Grigoriev I.V."/>
            <person name="Stajich J.E."/>
            <person name="Kennedy P.G."/>
        </authorList>
    </citation>
    <scope>NUCLEOTIDE SEQUENCE</scope>
    <source>
        <strain evidence="6">S12</strain>
    </source>
</reference>
<keyword evidence="1" id="KW-0479">Metal-binding</keyword>
<dbReference type="InterPro" id="IPR000058">
    <property type="entry name" value="Znf_AN1"/>
</dbReference>
<gene>
    <name evidence="6" type="ORF">HD556DRAFT_1339677</name>
</gene>
<evidence type="ECO:0000313" key="7">
    <source>
        <dbReference type="Proteomes" id="UP000719766"/>
    </source>
</evidence>
<evidence type="ECO:0000313" key="6">
    <source>
        <dbReference type="EMBL" id="KAG1800774.1"/>
    </source>
</evidence>
<dbReference type="SUPFAM" id="SSF118310">
    <property type="entry name" value="AN1-like Zinc finger"/>
    <property type="match status" value="2"/>
</dbReference>
<evidence type="ECO:0000256" key="2">
    <source>
        <dbReference type="ARBA" id="ARBA00022771"/>
    </source>
</evidence>
<comment type="caution">
    <text evidence="6">The sequence shown here is derived from an EMBL/GenBank/DDBJ whole genome shotgun (WGS) entry which is preliminary data.</text>
</comment>
<sequence length="283" mass="31213">MEPDAVGLRCDLTSCNEVDFLPIKCHCNKVFCRYHIPLDKHTCASLDASGPSEERAPIVKHRRCALGDCKKPSLESVISQEVNLETKPTSSAACTKCLLSFCIDHRHPDLHSCTGLQKQESDEKKDAQDILARHFSNPPSHTPMAVRRTVKPPTDPKKLAQIQKVTLMKMRHSASAGDPRDKSSTVPVNERLHIKARLEVTGRPVQERVLWFRKSVVTAGRALDLISANLGVPPSYQTPLCLIKTSGSDPLSCSPLQNDLLLSEQVEDTCTVVLSALPHSRSD</sequence>
<evidence type="ECO:0000256" key="4">
    <source>
        <dbReference type="SAM" id="MobiDB-lite"/>
    </source>
</evidence>
<feature type="domain" description="AN1-type" evidence="5">
    <location>
        <begin position="10"/>
        <end position="48"/>
    </location>
</feature>
<dbReference type="Pfam" id="PF01428">
    <property type="entry name" value="zf-AN1"/>
    <property type="match status" value="1"/>
</dbReference>
<accession>A0A9P7DQL5</accession>
<dbReference type="PANTHER" id="PTHR14677:SF20">
    <property type="entry name" value="ZINC FINGER AN1-TYPE CONTAINING 2A-RELATED"/>
    <property type="match status" value="1"/>
</dbReference>
<evidence type="ECO:0000256" key="3">
    <source>
        <dbReference type="ARBA" id="ARBA00022833"/>
    </source>
</evidence>
<dbReference type="GeneID" id="64595811"/>
<name>A0A9P7DQL5_9AGAM</name>
<evidence type="ECO:0000259" key="5">
    <source>
        <dbReference type="SMART" id="SM00154"/>
    </source>
</evidence>
<feature type="region of interest" description="Disordered" evidence="4">
    <location>
        <begin position="134"/>
        <end position="156"/>
    </location>
</feature>
<dbReference type="InterPro" id="IPR035896">
    <property type="entry name" value="AN1-like_Znf"/>
</dbReference>
<dbReference type="Proteomes" id="UP000719766">
    <property type="component" value="Unassembled WGS sequence"/>
</dbReference>
<organism evidence="6 7">
    <name type="scientific">Suillus plorans</name>
    <dbReference type="NCBI Taxonomy" id="116603"/>
    <lineage>
        <taxon>Eukaryota</taxon>
        <taxon>Fungi</taxon>
        <taxon>Dikarya</taxon>
        <taxon>Basidiomycota</taxon>
        <taxon>Agaricomycotina</taxon>
        <taxon>Agaricomycetes</taxon>
        <taxon>Agaricomycetidae</taxon>
        <taxon>Boletales</taxon>
        <taxon>Suillineae</taxon>
        <taxon>Suillaceae</taxon>
        <taxon>Suillus</taxon>
    </lineage>
</organism>
<dbReference type="RefSeq" id="XP_041164516.1">
    <property type="nucleotide sequence ID" value="XM_041302047.1"/>
</dbReference>
<evidence type="ECO:0000256" key="1">
    <source>
        <dbReference type="ARBA" id="ARBA00022723"/>
    </source>
</evidence>
<keyword evidence="7" id="KW-1185">Reference proteome</keyword>
<keyword evidence="2" id="KW-0863">Zinc-finger</keyword>